<dbReference type="InterPro" id="IPR012349">
    <property type="entry name" value="Split_barrel_FMN-bd"/>
</dbReference>
<feature type="domain" description="Type III secretion system flagellar brake protein YcgR PilZN" evidence="4">
    <location>
        <begin position="14"/>
        <end position="118"/>
    </location>
</feature>
<keyword evidence="5" id="KW-0966">Cell projection</keyword>
<reference evidence="5" key="1">
    <citation type="submission" date="2016-10" db="EMBL/GenBank/DDBJ databases">
        <title>Sequence of Gallionella enrichment culture.</title>
        <authorList>
            <person name="Poehlein A."/>
            <person name="Muehling M."/>
            <person name="Daniel R."/>
        </authorList>
    </citation>
    <scope>NUCLEOTIDE SEQUENCE</scope>
</reference>
<evidence type="ECO:0000313" key="5">
    <source>
        <dbReference type="EMBL" id="OIQ76295.1"/>
    </source>
</evidence>
<accession>A0A1J5Q8E6</accession>
<keyword evidence="5" id="KW-0969">Cilium</keyword>
<dbReference type="InterPro" id="IPR009875">
    <property type="entry name" value="PilZ_domain"/>
</dbReference>
<proteinExistence type="predicted"/>
<keyword evidence="1" id="KW-0547">Nucleotide-binding</keyword>
<keyword evidence="5" id="KW-0282">Flagellum</keyword>
<dbReference type="Gene3D" id="2.30.110.10">
    <property type="entry name" value="Electron Transport, Fmn-binding Protein, Chain A"/>
    <property type="match status" value="1"/>
</dbReference>
<dbReference type="InterPro" id="IPR009926">
    <property type="entry name" value="T3SS_YcgR_PilZN"/>
</dbReference>
<dbReference type="GO" id="GO:0035438">
    <property type="term" value="F:cyclic-di-GMP binding"/>
    <property type="evidence" value="ECO:0007669"/>
    <property type="project" value="InterPro"/>
</dbReference>
<gene>
    <name evidence="5" type="primary">ycgR_14</name>
    <name evidence="5" type="ORF">GALL_420280</name>
</gene>
<dbReference type="AlphaFoldDB" id="A0A1J5Q8E6"/>
<dbReference type="EMBL" id="MLJW01001909">
    <property type="protein sequence ID" value="OIQ76295.1"/>
    <property type="molecule type" value="Genomic_DNA"/>
</dbReference>
<evidence type="ECO:0000256" key="2">
    <source>
        <dbReference type="ARBA" id="ARBA00023143"/>
    </source>
</evidence>
<evidence type="ECO:0000256" key="1">
    <source>
        <dbReference type="ARBA" id="ARBA00022741"/>
    </source>
</evidence>
<dbReference type="Gene3D" id="2.40.10.220">
    <property type="entry name" value="predicted glycosyltransferase like domains"/>
    <property type="match status" value="1"/>
</dbReference>
<organism evidence="5">
    <name type="scientific">mine drainage metagenome</name>
    <dbReference type="NCBI Taxonomy" id="410659"/>
    <lineage>
        <taxon>unclassified sequences</taxon>
        <taxon>metagenomes</taxon>
        <taxon>ecological metagenomes</taxon>
    </lineage>
</organism>
<feature type="domain" description="PilZ" evidence="3">
    <location>
        <begin position="121"/>
        <end position="235"/>
    </location>
</feature>
<name>A0A1J5Q8E6_9ZZZZ</name>
<protein>
    <submittedName>
        <fullName evidence="5">Flagellar brake protein YcgR</fullName>
    </submittedName>
</protein>
<evidence type="ECO:0000259" key="3">
    <source>
        <dbReference type="Pfam" id="PF07238"/>
    </source>
</evidence>
<evidence type="ECO:0000259" key="4">
    <source>
        <dbReference type="Pfam" id="PF07317"/>
    </source>
</evidence>
<dbReference type="Pfam" id="PF07317">
    <property type="entry name" value="PilZN"/>
    <property type="match status" value="1"/>
</dbReference>
<dbReference type="SUPFAM" id="SSF141371">
    <property type="entry name" value="PilZ domain-like"/>
    <property type="match status" value="1"/>
</dbReference>
<comment type="caution">
    <text evidence="5">The sequence shown here is derived from an EMBL/GenBank/DDBJ whole genome shotgun (WGS) entry which is preliminary data.</text>
</comment>
<sequence length="245" mass="27111">MKEIAEQIFSNEHRLTTRKRAAVVLREICEQHEHVALLPDGAERDLNSILIAVDEAEDWIVLDMPVPEVEPDALLAMQPLMGVVRYAGIYVGFQTDSLSVIDWRGAPALKSRFPSHVYFLQRRQYYRVPVGADDVGPVGLLRLGAAEVLGRCHDLSAGGMRLLAQPGQGDFPLRDGEVLASVQFTLKGVELQAQGRVQHLDEPVRRADGSVMVPVGVEFTQKTAAFEAAVSRYVQARDREMLAGR</sequence>
<dbReference type="Pfam" id="PF07238">
    <property type="entry name" value="PilZ"/>
    <property type="match status" value="1"/>
</dbReference>
<keyword evidence="2" id="KW-0975">Bacterial flagellum</keyword>